<sequence>MYRAAARAARRRGSSIRIRRPASQGVSKRAKGTRVVLPAPGGAVNTRLEADASAVFIDGSVDSIGRFTVKSPHRLLSGRSGTAAGSQRSLSACMILYRKGKIPDYRKSFGIFSGKKINRSTCLLAFTVAYACRLRKYHFSDSYYFKAPSGYPKSDLLSS</sequence>
<evidence type="ECO:0000313" key="2">
    <source>
        <dbReference type="EMBL" id="EGO62333.1"/>
    </source>
</evidence>
<evidence type="ECO:0000313" key="3">
    <source>
        <dbReference type="Proteomes" id="UP000003240"/>
    </source>
</evidence>
<proteinExistence type="predicted"/>
<organism evidence="2 3">
    <name type="scientific">Acetonema longum DSM 6540</name>
    <dbReference type="NCBI Taxonomy" id="1009370"/>
    <lineage>
        <taxon>Bacteria</taxon>
        <taxon>Bacillati</taxon>
        <taxon>Bacillota</taxon>
        <taxon>Negativicutes</taxon>
        <taxon>Acetonemataceae</taxon>
        <taxon>Acetonema</taxon>
    </lineage>
</organism>
<protein>
    <submittedName>
        <fullName evidence="2">Uncharacterized protein</fullName>
    </submittedName>
</protein>
<keyword evidence="3" id="KW-1185">Reference proteome</keyword>
<name>F7NNZ9_9FIRM</name>
<feature type="compositionally biased region" description="Basic residues" evidence="1">
    <location>
        <begin position="8"/>
        <end position="20"/>
    </location>
</feature>
<accession>F7NNZ9</accession>
<feature type="region of interest" description="Disordered" evidence="1">
    <location>
        <begin position="1"/>
        <end position="29"/>
    </location>
</feature>
<comment type="caution">
    <text evidence="2">The sequence shown here is derived from an EMBL/GenBank/DDBJ whole genome shotgun (WGS) entry which is preliminary data.</text>
</comment>
<reference evidence="2 3" key="1">
    <citation type="journal article" date="2011" name="EMBO J.">
        <title>Structural diversity of bacterial flagellar motors.</title>
        <authorList>
            <person name="Chen S."/>
            <person name="Beeby M."/>
            <person name="Murphy G.E."/>
            <person name="Leadbetter J.R."/>
            <person name="Hendrixson D.R."/>
            <person name="Briegel A."/>
            <person name="Li Z."/>
            <person name="Shi J."/>
            <person name="Tocheva E.I."/>
            <person name="Muller A."/>
            <person name="Dobro M.J."/>
            <person name="Jensen G.J."/>
        </authorList>
    </citation>
    <scope>NUCLEOTIDE SEQUENCE [LARGE SCALE GENOMIC DNA]</scope>
    <source>
        <strain evidence="2 3">DSM 6540</strain>
    </source>
</reference>
<gene>
    <name evidence="2" type="ORF">ALO_19202</name>
</gene>
<dbReference type="EMBL" id="AFGF01000234">
    <property type="protein sequence ID" value="EGO62333.1"/>
    <property type="molecule type" value="Genomic_DNA"/>
</dbReference>
<dbReference type="Proteomes" id="UP000003240">
    <property type="component" value="Unassembled WGS sequence"/>
</dbReference>
<evidence type="ECO:0000256" key="1">
    <source>
        <dbReference type="SAM" id="MobiDB-lite"/>
    </source>
</evidence>
<dbReference type="AlphaFoldDB" id="F7NNZ9"/>